<evidence type="ECO:0000259" key="1">
    <source>
        <dbReference type="Pfam" id="PF00534"/>
    </source>
</evidence>
<keyword evidence="2" id="KW-0328">Glycosyltransferase</keyword>
<protein>
    <submittedName>
        <fullName evidence="2">Glycosyltransferase</fullName>
        <ecNumber evidence="2">2.4.-.-</ecNumber>
    </submittedName>
</protein>
<keyword evidence="2" id="KW-0808">Transferase</keyword>
<dbReference type="Pfam" id="PF00534">
    <property type="entry name" value="Glycos_transf_1"/>
    <property type="match status" value="1"/>
</dbReference>
<dbReference type="EMBL" id="JBDIVD010000001">
    <property type="protein sequence ID" value="MEN3153353.1"/>
    <property type="molecule type" value="Genomic_DNA"/>
</dbReference>
<dbReference type="RefSeq" id="WP_247807169.1">
    <property type="nucleotide sequence ID" value="NZ_CP025621.1"/>
</dbReference>
<accession>A0ABD5KRL1</accession>
<dbReference type="InterPro" id="IPR001296">
    <property type="entry name" value="Glyco_trans_1"/>
</dbReference>
<dbReference type="GO" id="GO:0016757">
    <property type="term" value="F:glycosyltransferase activity"/>
    <property type="evidence" value="ECO:0007669"/>
    <property type="project" value="UniProtKB-KW"/>
</dbReference>
<proteinExistence type="predicted"/>
<feature type="domain" description="Glycosyl transferase family 1" evidence="1">
    <location>
        <begin position="228"/>
        <end position="379"/>
    </location>
</feature>
<dbReference type="SUPFAM" id="SSF53756">
    <property type="entry name" value="UDP-Glycosyltransferase/glycogen phosphorylase"/>
    <property type="match status" value="1"/>
</dbReference>
<evidence type="ECO:0000313" key="2">
    <source>
        <dbReference type="EMBL" id="MEN3153353.1"/>
    </source>
</evidence>
<reference evidence="2 3" key="1">
    <citation type="submission" date="2024-05" db="EMBL/GenBank/DDBJ databases">
        <title>The mechanism of isolation and screening of efficient mineral weathering bacteria priestia aryabhattai c4-10 with weathered biotite.</title>
        <authorList>
            <person name="Yang S."/>
        </authorList>
    </citation>
    <scope>NUCLEOTIDE SEQUENCE [LARGE SCALE GENOMIC DNA]</scope>
    <source>
        <strain evidence="2 3">C4-10</strain>
    </source>
</reference>
<name>A0ABD5KRL1_PRIAR</name>
<comment type="caution">
    <text evidence="2">The sequence shown here is derived from an EMBL/GenBank/DDBJ whole genome shotgun (WGS) entry which is preliminary data.</text>
</comment>
<dbReference type="Proteomes" id="UP001418804">
    <property type="component" value="Unassembled WGS sequence"/>
</dbReference>
<evidence type="ECO:0000313" key="3">
    <source>
        <dbReference type="Proteomes" id="UP001418804"/>
    </source>
</evidence>
<sequence>MKKKIVFMIINMNIGGTEKALLNMISEIPKDKYDITILMLEEYGGFLNSIPNEVHVKYLQGYDDMKDFLDNPPHVTAINLFKKGSAIKALNISAVYLASKVTKNKSIFFKYVLRKYPTLKSEYDIAVAYAGPMDFISYFVVNKIKAKKKIQWIHFDITKIGFDKHFASKLYKKFNRIFVVSKEGRDKLINVLPVLKERVEVFSNIISLKLIHDQARGNNGFNDNFDGIRILTVGRLTSEKGQDLAIRALARLKDDGYKVKWYCLGEGSARKTYEKLIEEYNLQGEFILLGTDYNPYPYIAQCNLYVQPSRHEGYCITLAEARCLEKPIITTDFTGAKEQIKNEQTGLIVNVDEKEIYTAVKKLINNNHLCNEFSGNLKKESFENTFEMEKIYNLS</sequence>
<dbReference type="PANTHER" id="PTHR12526:SF630">
    <property type="entry name" value="GLYCOSYLTRANSFERASE"/>
    <property type="match status" value="1"/>
</dbReference>
<dbReference type="CDD" id="cd03811">
    <property type="entry name" value="GT4_GT28_WabH-like"/>
    <property type="match status" value="1"/>
</dbReference>
<dbReference type="EC" id="2.4.-.-" evidence="2"/>
<dbReference type="PANTHER" id="PTHR12526">
    <property type="entry name" value="GLYCOSYLTRANSFERASE"/>
    <property type="match status" value="1"/>
</dbReference>
<reference evidence="2 3" key="2">
    <citation type="submission" date="2024-05" db="EMBL/GenBank/DDBJ databases">
        <authorList>
            <person name="Zheng X."/>
        </authorList>
    </citation>
    <scope>NUCLEOTIDE SEQUENCE [LARGE SCALE GENOMIC DNA]</scope>
    <source>
        <strain evidence="2 3">C4-10</strain>
    </source>
</reference>
<dbReference type="Gene3D" id="3.40.50.2000">
    <property type="entry name" value="Glycogen Phosphorylase B"/>
    <property type="match status" value="2"/>
</dbReference>
<gene>
    <name evidence="2" type="ORF">ABDD91_10935</name>
</gene>
<dbReference type="AlphaFoldDB" id="A0ABD5KRL1"/>
<organism evidence="2 3">
    <name type="scientific">Priestia aryabhattai</name>
    <name type="common">Bacillus aryabhattai</name>
    <dbReference type="NCBI Taxonomy" id="412384"/>
    <lineage>
        <taxon>Bacteria</taxon>
        <taxon>Bacillati</taxon>
        <taxon>Bacillota</taxon>
        <taxon>Bacilli</taxon>
        <taxon>Bacillales</taxon>
        <taxon>Bacillaceae</taxon>
        <taxon>Priestia</taxon>
    </lineage>
</organism>